<evidence type="ECO:0000313" key="1">
    <source>
        <dbReference type="EMBL" id="CAD9511709.1"/>
    </source>
</evidence>
<protein>
    <submittedName>
        <fullName evidence="1">Uncharacterized protein</fullName>
    </submittedName>
</protein>
<organism evidence="1">
    <name type="scientific">Haptolina brevifila</name>
    <dbReference type="NCBI Taxonomy" id="156173"/>
    <lineage>
        <taxon>Eukaryota</taxon>
        <taxon>Haptista</taxon>
        <taxon>Haptophyta</taxon>
        <taxon>Prymnesiophyceae</taxon>
        <taxon>Prymnesiales</taxon>
        <taxon>Prymnesiaceae</taxon>
        <taxon>Haptolina</taxon>
    </lineage>
</organism>
<proteinExistence type="predicted"/>
<dbReference type="AlphaFoldDB" id="A0A7S2I821"/>
<reference evidence="1" key="1">
    <citation type="submission" date="2021-01" db="EMBL/GenBank/DDBJ databases">
        <authorList>
            <person name="Corre E."/>
            <person name="Pelletier E."/>
            <person name="Niang G."/>
            <person name="Scheremetjew M."/>
            <person name="Finn R."/>
            <person name="Kale V."/>
            <person name="Holt S."/>
            <person name="Cochrane G."/>
            <person name="Meng A."/>
            <person name="Brown T."/>
            <person name="Cohen L."/>
        </authorList>
    </citation>
    <scope>NUCLEOTIDE SEQUENCE</scope>
    <source>
        <strain evidence="1">UTEX LB 985</strain>
    </source>
</reference>
<name>A0A7S2I821_9EUKA</name>
<accession>A0A7S2I821</accession>
<gene>
    <name evidence="1" type="ORF">CBRE1094_LOCUS31969</name>
</gene>
<dbReference type="EMBL" id="HBGU01058813">
    <property type="protein sequence ID" value="CAD9511709.1"/>
    <property type="molecule type" value="Transcribed_RNA"/>
</dbReference>
<sequence>MRTCAQLIEAHEVRTHNHYDVILKMRDNTLAVSPFVLHPRHAAGSARTKKCVEWGGFNDKAMVVPRRYLDGALRGPSEDFFLTKDLGRGIPNSERLLRAVLDRRGVQVQRVTPEQLPLVDGRCSPQGWCLVEEGKDCRPKTWALPSRPCEELNMSATQRELYKQRFKPRKDIAGHMVTGVAMNEA</sequence>